<dbReference type="Proteomes" id="UP001066276">
    <property type="component" value="Chromosome 6"/>
</dbReference>
<protein>
    <submittedName>
        <fullName evidence="1">Uncharacterized protein</fullName>
    </submittedName>
</protein>
<evidence type="ECO:0000313" key="1">
    <source>
        <dbReference type="EMBL" id="KAJ1139407.1"/>
    </source>
</evidence>
<reference evidence="1" key="1">
    <citation type="journal article" date="2022" name="bioRxiv">
        <title>Sequencing and chromosome-scale assembly of the giantPleurodeles waltlgenome.</title>
        <authorList>
            <person name="Brown T."/>
            <person name="Elewa A."/>
            <person name="Iarovenko S."/>
            <person name="Subramanian E."/>
            <person name="Araus A.J."/>
            <person name="Petzold A."/>
            <person name="Susuki M."/>
            <person name="Suzuki K.-i.T."/>
            <person name="Hayashi T."/>
            <person name="Toyoda A."/>
            <person name="Oliveira C."/>
            <person name="Osipova E."/>
            <person name="Leigh N.D."/>
            <person name="Simon A."/>
            <person name="Yun M.H."/>
        </authorList>
    </citation>
    <scope>NUCLEOTIDE SEQUENCE</scope>
    <source>
        <strain evidence="1">20211129_DDA</strain>
        <tissue evidence="1">Liver</tissue>
    </source>
</reference>
<dbReference type="EMBL" id="JANPWB010000010">
    <property type="protein sequence ID" value="KAJ1139407.1"/>
    <property type="molecule type" value="Genomic_DNA"/>
</dbReference>
<dbReference type="AlphaFoldDB" id="A0AAV7QFT8"/>
<gene>
    <name evidence="1" type="ORF">NDU88_005780</name>
</gene>
<proteinExistence type="predicted"/>
<organism evidence="1 2">
    <name type="scientific">Pleurodeles waltl</name>
    <name type="common">Iberian ribbed newt</name>
    <dbReference type="NCBI Taxonomy" id="8319"/>
    <lineage>
        <taxon>Eukaryota</taxon>
        <taxon>Metazoa</taxon>
        <taxon>Chordata</taxon>
        <taxon>Craniata</taxon>
        <taxon>Vertebrata</taxon>
        <taxon>Euteleostomi</taxon>
        <taxon>Amphibia</taxon>
        <taxon>Batrachia</taxon>
        <taxon>Caudata</taxon>
        <taxon>Salamandroidea</taxon>
        <taxon>Salamandridae</taxon>
        <taxon>Pleurodelinae</taxon>
        <taxon>Pleurodeles</taxon>
    </lineage>
</organism>
<accession>A0AAV7QFT8</accession>
<sequence length="78" mass="8720">MIWERAALTQTLVEHSCHKSKRKHVELNVILVPYSKQKRVGAQRNLGATRQAEACGSDISPECRTQPAKVCRSASSSW</sequence>
<evidence type="ECO:0000313" key="2">
    <source>
        <dbReference type="Proteomes" id="UP001066276"/>
    </source>
</evidence>
<name>A0AAV7QFT8_PLEWA</name>
<comment type="caution">
    <text evidence="1">The sequence shown here is derived from an EMBL/GenBank/DDBJ whole genome shotgun (WGS) entry which is preliminary data.</text>
</comment>
<keyword evidence="2" id="KW-1185">Reference proteome</keyword>